<feature type="region of interest" description="Disordered" evidence="1">
    <location>
        <begin position="19"/>
        <end position="152"/>
    </location>
</feature>
<feature type="chain" id="PRO_5030974361" evidence="2">
    <location>
        <begin position="19"/>
        <end position="481"/>
    </location>
</feature>
<feature type="compositionally biased region" description="Basic and acidic residues" evidence="1">
    <location>
        <begin position="273"/>
        <end position="289"/>
    </location>
</feature>
<sequence length="481" mass="52491">MNILATAVVCLLLNQGQCKQESPLTSETSSWDKAGDPSPPVQLDPELRSALLRALTELEKEAQHQSGGVAPNPVNGTSPDDDPIQENLKRDLQELISNLNGPAPYPEDQPEEDQETSDGKEPSANYEGSVAEPSRPDLGDNKYPEQDSYQQRVQQVTDFLTGSDLKHKLSSQSIEQPGNLLQQDEKEIKTGDNSNQAAIFFHNPDPIELGEQKDELESRTINTAIDISSNVIPSSAQEVSVSPRGTATSSAADTNVEKASVSIDSSISSTVHENTRDKGTSDDGAKPEVEDGDVSIFHAPLVAAFTPSVGFHFTQTQQQPSPQNTNNFQSAASFLVHQRAQPPLPLNNFNGNFVQQRSQGFVPIASQQQNSFFRSNGFSQQFPSQQNGFFSSQPQSTRSNGFNGFNNFRQQTQSLDSQLQNLLYQSGVAEDFNGIAPQEDLNIVSKVLSLNHEGRPQLRKTRGSPIEDGDKPTVEIQTQST</sequence>
<dbReference type="EMBL" id="OC004453">
    <property type="protein sequence ID" value="CAD7264489.1"/>
    <property type="molecule type" value="Genomic_DNA"/>
</dbReference>
<organism evidence="3">
    <name type="scientific">Timema shepardi</name>
    <name type="common">Walking stick</name>
    <dbReference type="NCBI Taxonomy" id="629360"/>
    <lineage>
        <taxon>Eukaryota</taxon>
        <taxon>Metazoa</taxon>
        <taxon>Ecdysozoa</taxon>
        <taxon>Arthropoda</taxon>
        <taxon>Hexapoda</taxon>
        <taxon>Insecta</taxon>
        <taxon>Pterygota</taxon>
        <taxon>Neoptera</taxon>
        <taxon>Polyneoptera</taxon>
        <taxon>Phasmatodea</taxon>
        <taxon>Timematodea</taxon>
        <taxon>Timematoidea</taxon>
        <taxon>Timematidae</taxon>
        <taxon>Timema</taxon>
    </lineage>
</organism>
<evidence type="ECO:0000256" key="1">
    <source>
        <dbReference type="SAM" id="MobiDB-lite"/>
    </source>
</evidence>
<evidence type="ECO:0000256" key="2">
    <source>
        <dbReference type="SAM" id="SignalP"/>
    </source>
</evidence>
<feature type="compositionally biased region" description="Polar residues" evidence="1">
    <location>
        <begin position="19"/>
        <end position="31"/>
    </location>
</feature>
<feature type="compositionally biased region" description="Low complexity" evidence="1">
    <location>
        <begin position="260"/>
        <end position="269"/>
    </location>
</feature>
<protein>
    <submittedName>
        <fullName evidence="3">Uncharacterized protein</fullName>
    </submittedName>
</protein>
<proteinExistence type="predicted"/>
<gene>
    <name evidence="3" type="ORF">TSIB3V08_LOCUS8539</name>
</gene>
<reference evidence="3" key="1">
    <citation type="submission" date="2020-11" db="EMBL/GenBank/DDBJ databases">
        <authorList>
            <person name="Tran Van P."/>
        </authorList>
    </citation>
    <scope>NUCLEOTIDE SEQUENCE</scope>
</reference>
<feature type="region of interest" description="Disordered" evidence="1">
    <location>
        <begin position="236"/>
        <end position="290"/>
    </location>
</feature>
<name>A0A7R9B3K7_TIMSH</name>
<feature type="compositionally biased region" description="Polar residues" evidence="1">
    <location>
        <begin position="236"/>
        <end position="253"/>
    </location>
</feature>
<feature type="signal peptide" evidence="2">
    <location>
        <begin position="1"/>
        <end position="18"/>
    </location>
</feature>
<keyword evidence="2" id="KW-0732">Signal</keyword>
<feature type="region of interest" description="Disordered" evidence="1">
    <location>
        <begin position="454"/>
        <end position="481"/>
    </location>
</feature>
<dbReference type="AlphaFoldDB" id="A0A7R9B3K7"/>
<accession>A0A7R9B3K7</accession>
<feature type="compositionally biased region" description="Basic and acidic residues" evidence="1">
    <location>
        <begin position="134"/>
        <end position="145"/>
    </location>
</feature>
<evidence type="ECO:0000313" key="3">
    <source>
        <dbReference type="EMBL" id="CAD7264489.1"/>
    </source>
</evidence>